<evidence type="ECO:0000313" key="1">
    <source>
        <dbReference type="EMBL" id="EQD49617.1"/>
    </source>
</evidence>
<dbReference type="EMBL" id="AUZZ01005458">
    <property type="protein sequence ID" value="EQD49617.1"/>
    <property type="molecule type" value="Genomic_DNA"/>
</dbReference>
<sequence>MAAVQGAQQPPALQSVDIASFGDVAALYDLAQSIGLVELIDRIVPKRRQGLCTGQYLLLAAINRAVHPASKTQLAAWYGQTALRRLLPAQESQLSSQAFWNHMDGVTESHIQQIEKELSARLVEQFHLSLRTLTYDGTNFFTYIRTQTPATLPQRGHNKQKRGDLRQVSLGMLVSTDFHIPLFHKLYEGNLNDSTVFQTISQELRERYAGLARDCQHITLVFDKGNN</sequence>
<protein>
    <submittedName>
        <fullName evidence="1">Transposase-like protein</fullName>
    </submittedName>
</protein>
<reference evidence="1" key="2">
    <citation type="journal article" date="2014" name="ISME J.">
        <title>Microbial stratification in low pH oxic and suboxic macroscopic growths along an acid mine drainage.</title>
        <authorList>
            <person name="Mendez-Garcia C."/>
            <person name="Mesa V."/>
            <person name="Sprenger R.R."/>
            <person name="Richter M."/>
            <person name="Diez M.S."/>
            <person name="Solano J."/>
            <person name="Bargiela R."/>
            <person name="Golyshina O.V."/>
            <person name="Manteca A."/>
            <person name="Ramos J.L."/>
            <person name="Gallego J.R."/>
            <person name="Llorente I."/>
            <person name="Martins Dos Santos V.A."/>
            <person name="Jensen O.N."/>
            <person name="Pelaez A.I."/>
            <person name="Sanchez J."/>
            <person name="Ferrer M."/>
        </authorList>
    </citation>
    <scope>NUCLEOTIDE SEQUENCE</scope>
</reference>
<proteinExistence type="predicted"/>
<dbReference type="NCBIfam" id="NF033559">
    <property type="entry name" value="transpos_IS1634"/>
    <property type="match status" value="1"/>
</dbReference>
<reference evidence="1" key="1">
    <citation type="submission" date="2013-08" db="EMBL/GenBank/DDBJ databases">
        <authorList>
            <person name="Mendez C."/>
            <person name="Richter M."/>
            <person name="Ferrer M."/>
            <person name="Sanchez J."/>
        </authorList>
    </citation>
    <scope>NUCLEOTIDE SEQUENCE</scope>
</reference>
<dbReference type="InterPro" id="IPR047654">
    <property type="entry name" value="IS1634_transpos"/>
</dbReference>
<dbReference type="AlphaFoldDB" id="T0ZYF6"/>
<gene>
    <name evidence="1" type="ORF">B2A_07611</name>
</gene>
<dbReference type="PANTHER" id="PTHR34614:SF2">
    <property type="entry name" value="TRANSPOSASE IS4-LIKE DOMAIN-CONTAINING PROTEIN"/>
    <property type="match status" value="1"/>
</dbReference>
<feature type="non-terminal residue" evidence="1">
    <location>
        <position position="227"/>
    </location>
</feature>
<dbReference type="PANTHER" id="PTHR34614">
    <property type="match status" value="1"/>
</dbReference>
<name>T0ZYF6_9ZZZZ</name>
<accession>T0ZYF6</accession>
<comment type="caution">
    <text evidence="1">The sequence shown here is derived from an EMBL/GenBank/DDBJ whole genome shotgun (WGS) entry which is preliminary data.</text>
</comment>
<organism evidence="1">
    <name type="scientific">mine drainage metagenome</name>
    <dbReference type="NCBI Taxonomy" id="410659"/>
    <lineage>
        <taxon>unclassified sequences</taxon>
        <taxon>metagenomes</taxon>
        <taxon>ecological metagenomes</taxon>
    </lineage>
</organism>
<dbReference type="Gene3D" id="3.30.2140.10">
    <property type="entry name" value="Arylamine N-acetyltransferase"/>
    <property type="match status" value="1"/>
</dbReference>